<reference evidence="1" key="1">
    <citation type="submission" date="2014-11" db="EMBL/GenBank/DDBJ databases">
        <authorList>
            <person name="Amaro Gonzalez C."/>
        </authorList>
    </citation>
    <scope>NUCLEOTIDE SEQUENCE</scope>
</reference>
<proteinExistence type="predicted"/>
<name>A0A0E9RG46_ANGAN</name>
<dbReference type="AlphaFoldDB" id="A0A0E9RG46"/>
<reference evidence="1" key="2">
    <citation type="journal article" date="2015" name="Fish Shellfish Immunol.">
        <title>Early steps in the European eel (Anguilla anguilla)-Vibrio vulnificus interaction in the gills: Role of the RtxA13 toxin.</title>
        <authorList>
            <person name="Callol A."/>
            <person name="Pajuelo D."/>
            <person name="Ebbesson L."/>
            <person name="Teles M."/>
            <person name="MacKenzie S."/>
            <person name="Amaro C."/>
        </authorList>
    </citation>
    <scope>NUCLEOTIDE SEQUENCE</scope>
</reference>
<protein>
    <submittedName>
        <fullName evidence="1">Uncharacterized protein</fullName>
    </submittedName>
</protein>
<accession>A0A0E9RG46</accession>
<evidence type="ECO:0000313" key="1">
    <source>
        <dbReference type="EMBL" id="JAH27313.1"/>
    </source>
</evidence>
<dbReference type="EMBL" id="GBXM01081264">
    <property type="protein sequence ID" value="JAH27313.1"/>
    <property type="molecule type" value="Transcribed_RNA"/>
</dbReference>
<organism evidence="1">
    <name type="scientific">Anguilla anguilla</name>
    <name type="common">European freshwater eel</name>
    <name type="synonym">Muraena anguilla</name>
    <dbReference type="NCBI Taxonomy" id="7936"/>
    <lineage>
        <taxon>Eukaryota</taxon>
        <taxon>Metazoa</taxon>
        <taxon>Chordata</taxon>
        <taxon>Craniata</taxon>
        <taxon>Vertebrata</taxon>
        <taxon>Euteleostomi</taxon>
        <taxon>Actinopterygii</taxon>
        <taxon>Neopterygii</taxon>
        <taxon>Teleostei</taxon>
        <taxon>Anguilliformes</taxon>
        <taxon>Anguillidae</taxon>
        <taxon>Anguilla</taxon>
    </lineage>
</organism>
<sequence length="21" mass="2470">MLEPWMKGTQQQGKLLQILIN</sequence>